<evidence type="ECO:0000313" key="2">
    <source>
        <dbReference type="EMBL" id="MFC6835348.1"/>
    </source>
</evidence>
<proteinExistence type="predicted"/>
<evidence type="ECO:0000259" key="1">
    <source>
        <dbReference type="Pfam" id="PF13191"/>
    </source>
</evidence>
<name>A0ABD5U5F3_9EURY</name>
<dbReference type="SUPFAM" id="SSF52540">
    <property type="entry name" value="P-loop containing nucleoside triphosphate hydrolases"/>
    <property type="match status" value="1"/>
</dbReference>
<feature type="domain" description="Orc1-like AAA ATPase" evidence="1">
    <location>
        <begin position="35"/>
        <end position="168"/>
    </location>
</feature>
<accession>A0ABD5U5F3</accession>
<dbReference type="InterPro" id="IPR041664">
    <property type="entry name" value="AAA_16"/>
</dbReference>
<reference evidence="2 3" key="1">
    <citation type="journal article" date="2019" name="Int. J. Syst. Evol. Microbiol.">
        <title>The Global Catalogue of Microorganisms (GCM) 10K type strain sequencing project: providing services to taxonomists for standard genome sequencing and annotation.</title>
        <authorList>
            <consortium name="The Broad Institute Genomics Platform"/>
            <consortium name="The Broad Institute Genome Sequencing Center for Infectious Disease"/>
            <person name="Wu L."/>
            <person name="Ma J."/>
        </authorList>
    </citation>
    <scope>NUCLEOTIDE SEQUENCE [LARGE SCALE GENOMIC DNA]</scope>
    <source>
        <strain evidence="2 3">PSRA2</strain>
    </source>
</reference>
<dbReference type="Gene3D" id="3.40.50.300">
    <property type="entry name" value="P-loop containing nucleotide triphosphate hydrolases"/>
    <property type="match status" value="1"/>
</dbReference>
<dbReference type="AlphaFoldDB" id="A0ABD5U5F3"/>
<dbReference type="Pfam" id="PF13191">
    <property type="entry name" value="AAA_16"/>
    <property type="match status" value="1"/>
</dbReference>
<dbReference type="RefSeq" id="WP_304447051.1">
    <property type="nucleotide sequence ID" value="NZ_JARRAH010000001.1"/>
</dbReference>
<dbReference type="Gene3D" id="1.10.8.60">
    <property type="match status" value="1"/>
</dbReference>
<dbReference type="Proteomes" id="UP001596406">
    <property type="component" value="Unassembled WGS sequence"/>
</dbReference>
<protein>
    <submittedName>
        <fullName evidence="2">Cdc6/Cdc18 family protein</fullName>
    </submittedName>
</protein>
<comment type="caution">
    <text evidence="2">The sequence shown here is derived from an EMBL/GenBank/DDBJ whole genome shotgun (WGS) entry which is preliminary data.</text>
</comment>
<dbReference type="EMBL" id="JBHSXM010000001">
    <property type="protein sequence ID" value="MFC6835348.1"/>
    <property type="molecule type" value="Genomic_DNA"/>
</dbReference>
<gene>
    <name evidence="2" type="ORF">ACFQHK_02360</name>
</gene>
<evidence type="ECO:0000313" key="3">
    <source>
        <dbReference type="Proteomes" id="UP001596406"/>
    </source>
</evidence>
<organism evidence="2 3">
    <name type="scientific">Halomarina ordinaria</name>
    <dbReference type="NCBI Taxonomy" id="3033939"/>
    <lineage>
        <taxon>Archaea</taxon>
        <taxon>Methanobacteriati</taxon>
        <taxon>Methanobacteriota</taxon>
        <taxon>Stenosarchaea group</taxon>
        <taxon>Halobacteria</taxon>
        <taxon>Halobacteriales</taxon>
        <taxon>Natronomonadaceae</taxon>
        <taxon>Halomarina</taxon>
    </lineage>
</organism>
<dbReference type="InterPro" id="IPR027417">
    <property type="entry name" value="P-loop_NTPase"/>
</dbReference>
<sequence length="394" mass="42003">MNFEERILRRQRTDGDVHLVRDEDALNPLVHPAEPVGRGPVLERLLDAVAPVFEDDLPTDTVLSGPAGSGKSAVVTALVGHLSRLLSSNGRAIYTTTRAGTTAPSFVFHYVDARTASSAFGLYYAALDGLTDEQPPRGGVRTDDLRDRLDAWLDEHDRRVLLVVDHVGEPETYPASVVRERFDALSGPVATLCVGREGPAADAPVQHVPVPAYDRHAVEDILTARAVEGLSPRAFTHDQLVRIATWAEGNAHDAVCALFCAVDAALEAGGERLTDAHVDAGIAAVPAGGIPLGRVLALTDASAVVLDRVVDLDDDQRTSVSATATAIAADPSVALSPGTVTRVLYELAESGVLDRVTVAARDAGRGRPPSRLDPRFSTLAYRHLREVGPSRQRD</sequence>
<keyword evidence="3" id="KW-1185">Reference proteome</keyword>